<feature type="domain" description="TerD" evidence="1">
    <location>
        <begin position="1"/>
        <end position="205"/>
    </location>
</feature>
<dbReference type="InterPro" id="IPR003325">
    <property type="entry name" value="TerD"/>
</dbReference>
<dbReference type="Gene3D" id="2.60.60.30">
    <property type="entry name" value="sav2460 like domains"/>
    <property type="match status" value="1"/>
</dbReference>
<dbReference type="PANTHER" id="PTHR32097:SF15">
    <property type="entry name" value="STRESS RESPONSE PROTEIN SCP2"/>
    <property type="match status" value="1"/>
</dbReference>
<comment type="caution">
    <text evidence="2">The sequence shown here is derived from an EMBL/GenBank/DDBJ whole genome shotgun (WGS) entry which is preliminary data.</text>
</comment>
<sequence length="206" mass="22172">MAINLQKGQRVDLTKSNPGLTKILVGLGWDPVQNKSGGGGFFGSLFGGGGGGQANIDCDASVIMLGANDKLGSNKDVIYFGNLRSNDGSVQHSGDNLTGDGDGDDEQIWVDLSRVPANIQKLVFVVNIYDCVKRKQHFGMIQNAFIRIVNPNNQQELIHYNLTDNYSGLTCLITGEIYRHGNEWKFAAIGSGTTAASLSEVVRSYS</sequence>
<protein>
    <submittedName>
        <fullName evidence="2">TerD family protein</fullName>
    </submittedName>
</protein>
<evidence type="ECO:0000313" key="3">
    <source>
        <dbReference type="Proteomes" id="UP000623967"/>
    </source>
</evidence>
<gene>
    <name evidence="2" type="ORF">JK635_16765</name>
</gene>
<dbReference type="Proteomes" id="UP000623967">
    <property type="component" value="Unassembled WGS sequence"/>
</dbReference>
<reference evidence="2 3" key="1">
    <citation type="submission" date="2021-01" db="EMBL/GenBank/DDBJ databases">
        <title>Genome public.</title>
        <authorList>
            <person name="Liu C."/>
            <person name="Sun Q."/>
        </authorList>
    </citation>
    <scope>NUCLEOTIDE SEQUENCE [LARGE SCALE GENOMIC DNA]</scope>
    <source>
        <strain evidence="2 3">YIM B02564</strain>
    </source>
</reference>
<dbReference type="CDD" id="cd06974">
    <property type="entry name" value="TerD_like"/>
    <property type="match status" value="1"/>
</dbReference>
<dbReference type="EMBL" id="JAESWB010000247">
    <property type="protein sequence ID" value="MBL4953838.1"/>
    <property type="molecule type" value="Genomic_DNA"/>
</dbReference>
<organism evidence="2 3">
    <name type="scientific">Neobacillus paridis</name>
    <dbReference type="NCBI Taxonomy" id="2803862"/>
    <lineage>
        <taxon>Bacteria</taxon>
        <taxon>Bacillati</taxon>
        <taxon>Bacillota</taxon>
        <taxon>Bacilli</taxon>
        <taxon>Bacillales</taxon>
        <taxon>Bacillaceae</taxon>
        <taxon>Neobacillus</taxon>
    </lineage>
</organism>
<dbReference type="RefSeq" id="WP_202655103.1">
    <property type="nucleotide sequence ID" value="NZ_JAESWB010000247.1"/>
</dbReference>
<dbReference type="Pfam" id="PF02342">
    <property type="entry name" value="TerD"/>
    <property type="match status" value="1"/>
</dbReference>
<accession>A0ABS1TRP6</accession>
<proteinExistence type="predicted"/>
<dbReference type="InterPro" id="IPR051324">
    <property type="entry name" value="Stress/Tellurium_Resist"/>
</dbReference>
<evidence type="ECO:0000313" key="2">
    <source>
        <dbReference type="EMBL" id="MBL4953838.1"/>
    </source>
</evidence>
<evidence type="ECO:0000259" key="1">
    <source>
        <dbReference type="Pfam" id="PF02342"/>
    </source>
</evidence>
<keyword evidence="3" id="KW-1185">Reference proteome</keyword>
<dbReference type="PANTHER" id="PTHR32097">
    <property type="entry name" value="CAMP-BINDING PROTEIN 1-RELATED"/>
    <property type="match status" value="1"/>
</dbReference>
<name>A0ABS1TRP6_9BACI</name>